<feature type="domain" description="Peptidase M16 C-terminal" evidence="10">
    <location>
        <begin position="222"/>
        <end position="398"/>
    </location>
</feature>
<evidence type="ECO:0000256" key="7">
    <source>
        <dbReference type="ARBA" id="ARBA00023049"/>
    </source>
</evidence>
<comment type="similarity">
    <text evidence="2 8">Belongs to the peptidase M16 family.</text>
</comment>
<dbReference type="Gene3D" id="3.30.830.10">
    <property type="entry name" value="Metalloenzyme, LuxS/M16 peptidase-like"/>
    <property type="match status" value="2"/>
</dbReference>
<evidence type="ECO:0000256" key="5">
    <source>
        <dbReference type="ARBA" id="ARBA00022801"/>
    </source>
</evidence>
<dbReference type="InterPro" id="IPR050626">
    <property type="entry name" value="Peptidase_M16"/>
</dbReference>
<evidence type="ECO:0000259" key="10">
    <source>
        <dbReference type="Pfam" id="PF05193"/>
    </source>
</evidence>
<dbReference type="InterPro" id="IPR007863">
    <property type="entry name" value="Peptidase_M16_C"/>
</dbReference>
<keyword evidence="6" id="KW-0862">Zinc</keyword>
<comment type="caution">
    <text evidence="11">The sequence shown here is derived from an EMBL/GenBank/DDBJ whole genome shotgun (WGS) entry which is preliminary data.</text>
</comment>
<evidence type="ECO:0000256" key="3">
    <source>
        <dbReference type="ARBA" id="ARBA00022670"/>
    </source>
</evidence>
<evidence type="ECO:0000256" key="8">
    <source>
        <dbReference type="RuleBase" id="RU004447"/>
    </source>
</evidence>
<dbReference type="Pfam" id="PF00675">
    <property type="entry name" value="Peptidase_M16"/>
    <property type="match status" value="1"/>
</dbReference>
<name>A0ABT1L5X7_9GAMM</name>
<dbReference type="Proteomes" id="UP001320768">
    <property type="component" value="Unassembled WGS sequence"/>
</dbReference>
<dbReference type="SUPFAM" id="SSF63411">
    <property type="entry name" value="LuxS/MPP-like metallohydrolase"/>
    <property type="match status" value="2"/>
</dbReference>
<protein>
    <submittedName>
        <fullName evidence="11">Insulinase family protein</fullName>
    </submittedName>
</protein>
<dbReference type="EMBL" id="JAKUDN010000002">
    <property type="protein sequence ID" value="MCP8352341.1"/>
    <property type="molecule type" value="Genomic_DNA"/>
</dbReference>
<keyword evidence="7" id="KW-0482">Metalloprotease</keyword>
<reference evidence="11 12" key="1">
    <citation type="journal article" date="2022" name="Nat. Microbiol.">
        <title>The microbiome of a bacterivorous marine choanoflagellate contains a resource-demanding obligate bacterial associate.</title>
        <authorList>
            <person name="Needham D.M."/>
            <person name="Poirier C."/>
            <person name="Bachy C."/>
            <person name="George E.E."/>
            <person name="Wilken S."/>
            <person name="Yung C.C.M."/>
            <person name="Limardo A.J."/>
            <person name="Morando M."/>
            <person name="Sudek L."/>
            <person name="Malmstrom R.R."/>
            <person name="Keeling P.J."/>
            <person name="Santoro A.E."/>
            <person name="Worden A.Z."/>
        </authorList>
    </citation>
    <scope>NUCLEOTIDE SEQUENCE [LARGE SCALE GENOMIC DNA]</scope>
    <source>
        <strain evidence="11 12">Comchoano-2</strain>
    </source>
</reference>
<dbReference type="PANTHER" id="PTHR43690:SF17">
    <property type="entry name" value="PROTEIN YHJJ"/>
    <property type="match status" value="1"/>
</dbReference>
<evidence type="ECO:0000259" key="9">
    <source>
        <dbReference type="Pfam" id="PF00675"/>
    </source>
</evidence>
<evidence type="ECO:0000256" key="4">
    <source>
        <dbReference type="ARBA" id="ARBA00022723"/>
    </source>
</evidence>
<keyword evidence="5" id="KW-0378">Hydrolase</keyword>
<feature type="domain" description="Peptidase M16 N-terminal" evidence="9">
    <location>
        <begin position="73"/>
        <end position="212"/>
    </location>
</feature>
<keyword evidence="4" id="KW-0479">Metal-binding</keyword>
<keyword evidence="12" id="KW-1185">Reference proteome</keyword>
<sequence length="469" mass="53165">MSYIVGFEVIMHHLSLAYFFIDGHVLRGTFHRGMINLINLEKKMAYFKELEQAHGAKRFEMVANGMQVILMPNAIAPVAGFQVTYHVGSRNEGVGHTGATHLLEHLMFKGSKNFNKEKNNNIDQLENVGAILNATTWLDRTNYFEVLPKAHLEKAIAIEADRMRHAFIAEEDRQAEMTVVRNEFERDENSPMSALHKNMWSTAYVAHPYHHNTIGWLSDIENVSIERLKAFYDTFYWPNNATVTVVGDFEETAVLDLIQKYFGHISRSAHEIPEVYTTEPKQDGPKRLVVKRSGSPGIVAVAFKTPKGLDEAHLHMQLISGVLQMGKSSRLYKRLVAKGLALSLYAEDYPNIDEGLLVLYASLTPKATHEEVEAIILEEIEKIKSKTIPVAELERVKAMIEADQVYQRGSFFSSLNQVNEAIALKDWRYYLDLPEKMAKISGEAIQITAKKYLDEDQSTTGYFVPKEGV</sequence>
<dbReference type="Pfam" id="PF05193">
    <property type="entry name" value="Peptidase_M16_C"/>
    <property type="match status" value="1"/>
</dbReference>
<keyword evidence="3" id="KW-0645">Protease</keyword>
<organism evidence="11 12">
    <name type="scientific">Candidatus Synchoanobacter obligatus</name>
    <dbReference type="NCBI Taxonomy" id="2919597"/>
    <lineage>
        <taxon>Bacteria</taxon>
        <taxon>Pseudomonadati</taxon>
        <taxon>Pseudomonadota</taxon>
        <taxon>Gammaproteobacteria</taxon>
        <taxon>Candidatus Comchoanobacterales</taxon>
        <taxon>Candidatus Comchoanobacteraceae</taxon>
        <taxon>Candidatus Synchoanobacter</taxon>
    </lineage>
</organism>
<evidence type="ECO:0000256" key="2">
    <source>
        <dbReference type="ARBA" id="ARBA00007261"/>
    </source>
</evidence>
<dbReference type="PROSITE" id="PS00143">
    <property type="entry name" value="INSULINASE"/>
    <property type="match status" value="1"/>
</dbReference>
<dbReference type="InterPro" id="IPR001431">
    <property type="entry name" value="Pept_M16_Zn_BS"/>
</dbReference>
<evidence type="ECO:0000313" key="12">
    <source>
        <dbReference type="Proteomes" id="UP001320768"/>
    </source>
</evidence>
<dbReference type="InterPro" id="IPR011249">
    <property type="entry name" value="Metalloenz_LuxS/M16"/>
</dbReference>
<comment type="cofactor">
    <cofactor evidence="1">
        <name>Zn(2+)</name>
        <dbReference type="ChEBI" id="CHEBI:29105"/>
    </cofactor>
</comment>
<evidence type="ECO:0000256" key="1">
    <source>
        <dbReference type="ARBA" id="ARBA00001947"/>
    </source>
</evidence>
<gene>
    <name evidence="11" type="ORF">MKS91_03440</name>
</gene>
<evidence type="ECO:0000313" key="11">
    <source>
        <dbReference type="EMBL" id="MCP8352341.1"/>
    </source>
</evidence>
<dbReference type="PANTHER" id="PTHR43690">
    <property type="entry name" value="NARDILYSIN"/>
    <property type="match status" value="1"/>
</dbReference>
<evidence type="ECO:0000256" key="6">
    <source>
        <dbReference type="ARBA" id="ARBA00022833"/>
    </source>
</evidence>
<proteinExistence type="inferred from homology"/>
<accession>A0ABT1L5X7</accession>
<dbReference type="RefSeq" id="WP_258569447.1">
    <property type="nucleotide sequence ID" value="NZ_JAKUDN010000002.1"/>
</dbReference>
<dbReference type="InterPro" id="IPR011765">
    <property type="entry name" value="Pept_M16_N"/>
</dbReference>